<name>A0A0E3M4V2_CLOSL</name>
<organism evidence="2 3">
    <name type="scientific">Clostridium scatologenes</name>
    <dbReference type="NCBI Taxonomy" id="1548"/>
    <lineage>
        <taxon>Bacteria</taxon>
        <taxon>Bacillati</taxon>
        <taxon>Bacillota</taxon>
        <taxon>Clostridia</taxon>
        <taxon>Eubacteriales</taxon>
        <taxon>Clostridiaceae</taxon>
        <taxon>Clostridium</taxon>
    </lineage>
</organism>
<dbReference type="GO" id="GO:0004812">
    <property type="term" value="F:aminoacyl-tRNA ligase activity"/>
    <property type="evidence" value="ECO:0007669"/>
    <property type="project" value="UniProtKB-KW"/>
</dbReference>
<gene>
    <name evidence="2" type="ORF">CSCA_0275</name>
</gene>
<dbReference type="PANTHER" id="PTHR30411:SF1">
    <property type="entry name" value="CYTOPLASMIC PROTEIN"/>
    <property type="match status" value="1"/>
</dbReference>
<proteinExistence type="predicted"/>
<sequence>MSISSVVDDFLSKGIECSINLFEKNSKLFRKEKSNLLRNVCTAKTQLFTVRGKNIMVVADENTIISNIKFREYFKVKPRELSNNEIIKITGHPSGGLSPFGLKNPLKIYIDISLKGKNNICLCAGMKNFVVTVNYNEIIKLTCGQWVDICEYNDYVRGVII</sequence>
<dbReference type="AlphaFoldDB" id="A0A0E3M4V2"/>
<dbReference type="SUPFAM" id="SSF55826">
    <property type="entry name" value="YbaK/ProRS associated domain"/>
    <property type="match status" value="1"/>
</dbReference>
<evidence type="ECO:0000313" key="3">
    <source>
        <dbReference type="Proteomes" id="UP000033115"/>
    </source>
</evidence>
<dbReference type="PANTHER" id="PTHR30411">
    <property type="entry name" value="CYTOPLASMIC PROTEIN"/>
    <property type="match status" value="1"/>
</dbReference>
<dbReference type="HOGENOM" id="CLU_094875_0_3_9"/>
<dbReference type="GO" id="GO:0002161">
    <property type="term" value="F:aminoacyl-tRNA deacylase activity"/>
    <property type="evidence" value="ECO:0007669"/>
    <property type="project" value="InterPro"/>
</dbReference>
<keyword evidence="2" id="KW-0436">Ligase</keyword>
<dbReference type="KEGG" id="csq:CSCA_0275"/>
<keyword evidence="3" id="KW-1185">Reference proteome</keyword>
<dbReference type="STRING" id="1548.CSCA_0275"/>
<dbReference type="EMBL" id="CP009933">
    <property type="protein sequence ID" value="AKA67400.1"/>
    <property type="molecule type" value="Genomic_DNA"/>
</dbReference>
<evidence type="ECO:0000259" key="1">
    <source>
        <dbReference type="Pfam" id="PF04073"/>
    </source>
</evidence>
<dbReference type="RefSeq" id="WP_029160467.1">
    <property type="nucleotide sequence ID" value="NZ_CP009933.1"/>
</dbReference>
<dbReference type="InterPro" id="IPR036754">
    <property type="entry name" value="YbaK/aa-tRNA-synt-asso_dom_sf"/>
</dbReference>
<keyword evidence="2" id="KW-0030">Aminoacyl-tRNA synthetase</keyword>
<dbReference type="Gene3D" id="3.90.960.10">
    <property type="entry name" value="YbaK/aminoacyl-tRNA synthetase-associated domain"/>
    <property type="match status" value="1"/>
</dbReference>
<dbReference type="InterPro" id="IPR007214">
    <property type="entry name" value="YbaK/aa-tRNA-synth-assoc-dom"/>
</dbReference>
<accession>A0A0E3M4V2</accession>
<dbReference type="Pfam" id="PF04073">
    <property type="entry name" value="tRNA_edit"/>
    <property type="match status" value="1"/>
</dbReference>
<dbReference type="Proteomes" id="UP000033115">
    <property type="component" value="Chromosome"/>
</dbReference>
<reference evidence="2 3" key="1">
    <citation type="journal article" date="2015" name="J. Biotechnol.">
        <title>Complete genome sequence of a malodorant-producing acetogen, Clostridium scatologenes ATCC 25775(T).</title>
        <authorList>
            <person name="Zhu Z."/>
            <person name="Guo T."/>
            <person name="Zheng H."/>
            <person name="Song T."/>
            <person name="Ouyang P."/>
            <person name="Xie J."/>
        </authorList>
    </citation>
    <scope>NUCLEOTIDE SEQUENCE [LARGE SCALE GENOMIC DNA]</scope>
    <source>
        <strain evidence="2 3">ATCC 25775</strain>
    </source>
</reference>
<evidence type="ECO:0000313" key="2">
    <source>
        <dbReference type="EMBL" id="AKA67400.1"/>
    </source>
</evidence>
<protein>
    <submittedName>
        <fullName evidence="2">YbaK/prolyl-tRNA synthetase</fullName>
    </submittedName>
</protein>
<feature type="domain" description="YbaK/aminoacyl-tRNA synthetase-associated" evidence="1">
    <location>
        <begin position="42"/>
        <end position="141"/>
    </location>
</feature>